<sequence length="80" mass="8906">MHVTHGTTTPGALYTKRKPRSAADGSGPRGSVRRDLPQMPGWARNSPQDPRRKRCPKCTISRDQREGSLTAFFITVTKRA</sequence>
<dbReference type="AlphaFoldDB" id="A0AAV7NHE1"/>
<gene>
    <name evidence="2" type="ORF">NDU88_003141</name>
</gene>
<feature type="compositionally biased region" description="Polar residues" evidence="1">
    <location>
        <begin position="1"/>
        <end position="10"/>
    </location>
</feature>
<evidence type="ECO:0000313" key="3">
    <source>
        <dbReference type="Proteomes" id="UP001066276"/>
    </source>
</evidence>
<protein>
    <submittedName>
        <fullName evidence="2">Uncharacterized protein</fullName>
    </submittedName>
</protein>
<comment type="caution">
    <text evidence="2">The sequence shown here is derived from an EMBL/GenBank/DDBJ whole genome shotgun (WGS) entry which is preliminary data.</text>
</comment>
<reference evidence="2" key="1">
    <citation type="journal article" date="2022" name="bioRxiv">
        <title>Sequencing and chromosome-scale assembly of the giantPleurodeles waltlgenome.</title>
        <authorList>
            <person name="Brown T."/>
            <person name="Elewa A."/>
            <person name="Iarovenko S."/>
            <person name="Subramanian E."/>
            <person name="Araus A.J."/>
            <person name="Petzold A."/>
            <person name="Susuki M."/>
            <person name="Suzuki K.-i.T."/>
            <person name="Hayashi T."/>
            <person name="Toyoda A."/>
            <person name="Oliveira C."/>
            <person name="Osipova E."/>
            <person name="Leigh N.D."/>
            <person name="Simon A."/>
            <person name="Yun M.H."/>
        </authorList>
    </citation>
    <scope>NUCLEOTIDE SEQUENCE</scope>
    <source>
        <strain evidence="2">20211129_DDA</strain>
        <tissue evidence="2">Liver</tissue>
    </source>
</reference>
<evidence type="ECO:0000313" key="2">
    <source>
        <dbReference type="EMBL" id="KAJ1114911.1"/>
    </source>
</evidence>
<proteinExistence type="predicted"/>
<name>A0AAV7NHE1_PLEWA</name>
<keyword evidence="3" id="KW-1185">Reference proteome</keyword>
<dbReference type="EMBL" id="JANPWB010000012">
    <property type="protein sequence ID" value="KAJ1114911.1"/>
    <property type="molecule type" value="Genomic_DNA"/>
</dbReference>
<organism evidence="2 3">
    <name type="scientific">Pleurodeles waltl</name>
    <name type="common">Iberian ribbed newt</name>
    <dbReference type="NCBI Taxonomy" id="8319"/>
    <lineage>
        <taxon>Eukaryota</taxon>
        <taxon>Metazoa</taxon>
        <taxon>Chordata</taxon>
        <taxon>Craniata</taxon>
        <taxon>Vertebrata</taxon>
        <taxon>Euteleostomi</taxon>
        <taxon>Amphibia</taxon>
        <taxon>Batrachia</taxon>
        <taxon>Caudata</taxon>
        <taxon>Salamandroidea</taxon>
        <taxon>Salamandridae</taxon>
        <taxon>Pleurodelinae</taxon>
        <taxon>Pleurodeles</taxon>
    </lineage>
</organism>
<dbReference type="Proteomes" id="UP001066276">
    <property type="component" value="Chromosome 8"/>
</dbReference>
<accession>A0AAV7NHE1</accession>
<feature type="region of interest" description="Disordered" evidence="1">
    <location>
        <begin position="1"/>
        <end position="62"/>
    </location>
</feature>
<evidence type="ECO:0000256" key="1">
    <source>
        <dbReference type="SAM" id="MobiDB-lite"/>
    </source>
</evidence>